<dbReference type="SUPFAM" id="SSF53335">
    <property type="entry name" value="S-adenosyl-L-methionine-dependent methyltransferases"/>
    <property type="match status" value="1"/>
</dbReference>
<proteinExistence type="predicted"/>
<dbReference type="GO" id="GO:0032259">
    <property type="term" value="P:methylation"/>
    <property type="evidence" value="ECO:0007669"/>
    <property type="project" value="UniProtKB-KW"/>
</dbReference>
<dbReference type="CDD" id="cd02440">
    <property type="entry name" value="AdoMet_MTases"/>
    <property type="match status" value="1"/>
</dbReference>
<evidence type="ECO:0000256" key="1">
    <source>
        <dbReference type="ARBA" id="ARBA00022679"/>
    </source>
</evidence>
<evidence type="ECO:0000313" key="3">
    <source>
        <dbReference type="EMBL" id="MDZ5010498.1"/>
    </source>
</evidence>
<protein>
    <submittedName>
        <fullName evidence="3">Methyltransferase domain-containing protein</fullName>
    </submittedName>
</protein>
<dbReference type="Gene3D" id="3.40.50.150">
    <property type="entry name" value="Vaccinia Virus protein VP39"/>
    <property type="match status" value="1"/>
</dbReference>
<reference evidence="3" key="1">
    <citation type="submission" date="2019-11" db="EMBL/GenBank/DDBJ databases">
        <title>Characterization of Clostridium perfringens isolates from swine manure treated agricultural soils.</title>
        <authorList>
            <person name="Wushke S.T."/>
        </authorList>
    </citation>
    <scope>NUCLEOTIDE SEQUENCE</scope>
    <source>
        <strain evidence="3">V2</strain>
    </source>
</reference>
<dbReference type="GO" id="GO:0008168">
    <property type="term" value="F:methyltransferase activity"/>
    <property type="evidence" value="ECO:0007669"/>
    <property type="project" value="UniProtKB-KW"/>
</dbReference>
<dbReference type="Pfam" id="PF13649">
    <property type="entry name" value="Methyltransf_25"/>
    <property type="match status" value="1"/>
</dbReference>
<organism evidence="3 4">
    <name type="scientific">Clostridium perfringens</name>
    <dbReference type="NCBI Taxonomy" id="1502"/>
    <lineage>
        <taxon>Bacteria</taxon>
        <taxon>Bacillati</taxon>
        <taxon>Bacillota</taxon>
        <taxon>Clostridia</taxon>
        <taxon>Eubacteriales</taxon>
        <taxon>Clostridiaceae</taxon>
        <taxon>Clostridium</taxon>
    </lineage>
</organism>
<comment type="caution">
    <text evidence="3">The sequence shown here is derived from an EMBL/GenBank/DDBJ whole genome shotgun (WGS) entry which is preliminary data.</text>
</comment>
<accession>A0AAW9IL31</accession>
<name>A0AAW9IL31_CLOPF</name>
<dbReference type="AlphaFoldDB" id="A0AAW9IL31"/>
<feature type="domain" description="Methyltransferase" evidence="2">
    <location>
        <begin position="40"/>
        <end position="115"/>
    </location>
</feature>
<evidence type="ECO:0000259" key="2">
    <source>
        <dbReference type="Pfam" id="PF13649"/>
    </source>
</evidence>
<sequence>MDSKEFFNKVAFEWDNMCKHDDIKLREIIELSSIRNNAKILDVGTGTGILVSYLLEKSPLKITAIDISENMIMVAKEKYKDDGVEFIVKDVMDFNDKGFDYIFIYSAYPHFNDKEA</sequence>
<evidence type="ECO:0000313" key="4">
    <source>
        <dbReference type="Proteomes" id="UP001292368"/>
    </source>
</evidence>
<dbReference type="PANTHER" id="PTHR43861">
    <property type="entry name" value="TRANS-ACONITATE 2-METHYLTRANSFERASE-RELATED"/>
    <property type="match status" value="1"/>
</dbReference>
<dbReference type="InterPro" id="IPR041698">
    <property type="entry name" value="Methyltransf_25"/>
</dbReference>
<keyword evidence="1" id="KW-0808">Transferase</keyword>
<dbReference type="InterPro" id="IPR029063">
    <property type="entry name" value="SAM-dependent_MTases_sf"/>
</dbReference>
<dbReference type="EMBL" id="WNVM01000449">
    <property type="protein sequence ID" value="MDZ5010498.1"/>
    <property type="molecule type" value="Genomic_DNA"/>
</dbReference>
<feature type="non-terminal residue" evidence="3">
    <location>
        <position position="116"/>
    </location>
</feature>
<gene>
    <name evidence="3" type="ORF">GNF77_16665</name>
</gene>
<dbReference type="Proteomes" id="UP001292368">
    <property type="component" value="Unassembled WGS sequence"/>
</dbReference>
<dbReference type="RefSeq" id="WP_322382327.1">
    <property type="nucleotide sequence ID" value="NZ_WNVM01000449.1"/>
</dbReference>
<keyword evidence="3" id="KW-0489">Methyltransferase</keyword>